<evidence type="ECO:0000256" key="4">
    <source>
        <dbReference type="SAM" id="MobiDB-lite"/>
    </source>
</evidence>
<dbReference type="InterPro" id="IPR051105">
    <property type="entry name" value="WWC/KIBRA_Hippo_Reg"/>
</dbReference>
<keyword evidence="3" id="KW-0597">Phosphoprotein</keyword>
<comment type="caution">
    <text evidence="8">The sequence shown here is derived from an EMBL/GenBank/DDBJ whole genome shotgun (WGS) entry which is preliminary data.</text>
</comment>
<dbReference type="Proteomes" id="UP001515480">
    <property type="component" value="Unassembled WGS sequence"/>
</dbReference>
<dbReference type="GO" id="GO:0005737">
    <property type="term" value="C:cytoplasm"/>
    <property type="evidence" value="ECO:0007669"/>
    <property type="project" value="UniProtKB-SubCell"/>
</dbReference>
<evidence type="ECO:0000256" key="2">
    <source>
        <dbReference type="ARBA" id="ARBA00022490"/>
    </source>
</evidence>
<dbReference type="CDD" id="cd00201">
    <property type="entry name" value="WW"/>
    <property type="match status" value="2"/>
</dbReference>
<dbReference type="PANTHER" id="PTHR14791:SF29">
    <property type="entry name" value="PROTEIN KIBRA"/>
    <property type="match status" value="1"/>
</dbReference>
<comment type="subcellular location">
    <subcellularLocation>
        <location evidence="1">Cytoplasm</location>
    </subcellularLocation>
</comment>
<evidence type="ECO:0000256" key="3">
    <source>
        <dbReference type="ARBA" id="ARBA00022553"/>
    </source>
</evidence>
<evidence type="ECO:0000313" key="9">
    <source>
        <dbReference type="Proteomes" id="UP001515480"/>
    </source>
</evidence>
<evidence type="ECO:0000256" key="5">
    <source>
        <dbReference type="SAM" id="Phobius"/>
    </source>
</evidence>
<proteinExistence type="predicted"/>
<evidence type="ECO:0000259" key="7">
    <source>
        <dbReference type="PROSITE" id="PS50020"/>
    </source>
</evidence>
<organism evidence="8 9">
    <name type="scientific">Prymnesium parvum</name>
    <name type="common">Toxic golden alga</name>
    <dbReference type="NCBI Taxonomy" id="97485"/>
    <lineage>
        <taxon>Eukaryota</taxon>
        <taxon>Haptista</taxon>
        <taxon>Haptophyta</taxon>
        <taxon>Prymnesiophyceae</taxon>
        <taxon>Prymnesiales</taxon>
        <taxon>Prymnesiaceae</taxon>
        <taxon>Prymnesium</taxon>
    </lineage>
</organism>
<feature type="transmembrane region" description="Helical" evidence="5">
    <location>
        <begin position="234"/>
        <end position="254"/>
    </location>
</feature>
<dbReference type="Pfam" id="PF03067">
    <property type="entry name" value="LPMO_10"/>
    <property type="match status" value="1"/>
</dbReference>
<protein>
    <recommendedName>
        <fullName evidence="7">WW domain-containing protein</fullName>
    </recommendedName>
</protein>
<keyword evidence="9" id="KW-1185">Reference proteome</keyword>
<dbReference type="AlphaFoldDB" id="A0AB34IZC7"/>
<feature type="domain" description="WW" evidence="7">
    <location>
        <begin position="278"/>
        <end position="312"/>
    </location>
</feature>
<sequence length="350" mass="36476">MHERGLRFLLVSVLLVDGDAHAVLTAPRPRLVLPDPGIKLEPFSDARNLANRGCGGKTNEDPGVQVPTVAYQPGKPVRIEWKLTIPHPADNLDTGIRVAIHYGPNDSFDKNILIGGLEGDPNFVDRTGDGVIDNAIPAAGNGAVANDLVATLVTLPAGKTCNYCTIQWIWAARADDGFYMQCADIAITTTGLLSQGYNDGTIPSEAGNELPQNNPDAGTTPGGNNSGDGGGGTVIAVVAGLAAVCAVLLAFYFFKRRSASPNSPPKPFTGVSVSRPAGGLPPGWTSAVDPASGRTYYSNPMTNETSWEPPAAVGGGGLPPGWSEARDNASGRVYYVNSATGASSWEKPRI</sequence>
<dbReference type="Gene3D" id="2.20.70.10">
    <property type="match status" value="2"/>
</dbReference>
<dbReference type="PROSITE" id="PS50020">
    <property type="entry name" value="WW_DOMAIN_2"/>
    <property type="match status" value="2"/>
</dbReference>
<feature type="chain" id="PRO_5044316362" description="WW domain-containing protein" evidence="6">
    <location>
        <begin position="23"/>
        <end position="350"/>
    </location>
</feature>
<dbReference type="PROSITE" id="PS01159">
    <property type="entry name" value="WW_DOMAIN_1"/>
    <property type="match status" value="2"/>
</dbReference>
<feature type="signal peptide" evidence="6">
    <location>
        <begin position="1"/>
        <end position="22"/>
    </location>
</feature>
<name>A0AB34IZC7_PRYPA</name>
<keyword evidence="5" id="KW-0812">Transmembrane</keyword>
<dbReference type="InterPro" id="IPR001202">
    <property type="entry name" value="WW_dom"/>
</dbReference>
<gene>
    <name evidence="8" type="ORF">AB1Y20_004479</name>
</gene>
<dbReference type="SMART" id="SM00456">
    <property type="entry name" value="WW"/>
    <property type="match status" value="2"/>
</dbReference>
<evidence type="ECO:0000256" key="1">
    <source>
        <dbReference type="ARBA" id="ARBA00004496"/>
    </source>
</evidence>
<dbReference type="SUPFAM" id="SSF51045">
    <property type="entry name" value="WW domain"/>
    <property type="match status" value="2"/>
</dbReference>
<feature type="region of interest" description="Disordered" evidence="4">
    <location>
        <begin position="302"/>
        <end position="323"/>
    </location>
</feature>
<dbReference type="Pfam" id="PF00397">
    <property type="entry name" value="WW"/>
    <property type="match status" value="2"/>
</dbReference>
<dbReference type="PANTHER" id="PTHR14791">
    <property type="entry name" value="BOMB/KIRA PROTEINS"/>
    <property type="match status" value="1"/>
</dbReference>
<evidence type="ECO:0000256" key="6">
    <source>
        <dbReference type="SAM" id="SignalP"/>
    </source>
</evidence>
<dbReference type="InterPro" id="IPR036020">
    <property type="entry name" value="WW_dom_sf"/>
</dbReference>
<feature type="domain" description="WW" evidence="7">
    <location>
        <begin position="316"/>
        <end position="350"/>
    </location>
</feature>
<dbReference type="EMBL" id="JBGBPQ010000016">
    <property type="protein sequence ID" value="KAL1508369.1"/>
    <property type="molecule type" value="Genomic_DNA"/>
</dbReference>
<keyword evidence="5" id="KW-1133">Transmembrane helix</keyword>
<keyword evidence="6" id="KW-0732">Signal</keyword>
<dbReference type="InterPro" id="IPR004302">
    <property type="entry name" value="Cellulose/chitin-bd_N"/>
</dbReference>
<accession>A0AB34IZC7</accession>
<feature type="region of interest" description="Disordered" evidence="4">
    <location>
        <begin position="200"/>
        <end position="226"/>
    </location>
</feature>
<reference evidence="8 9" key="1">
    <citation type="journal article" date="2024" name="Science">
        <title>Giant polyketide synthase enzymes in the biosynthesis of giant marine polyether toxins.</title>
        <authorList>
            <person name="Fallon T.R."/>
            <person name="Shende V.V."/>
            <person name="Wierzbicki I.H."/>
            <person name="Pendleton A.L."/>
            <person name="Watervoot N.F."/>
            <person name="Auber R.P."/>
            <person name="Gonzalez D.J."/>
            <person name="Wisecaver J.H."/>
            <person name="Moore B.S."/>
        </authorList>
    </citation>
    <scope>NUCLEOTIDE SEQUENCE [LARGE SCALE GENOMIC DNA]</scope>
    <source>
        <strain evidence="8 9">12B1</strain>
    </source>
</reference>
<keyword evidence="2" id="KW-0963">Cytoplasm</keyword>
<evidence type="ECO:0000313" key="8">
    <source>
        <dbReference type="EMBL" id="KAL1508369.1"/>
    </source>
</evidence>
<keyword evidence="5" id="KW-0472">Membrane</keyword>